<dbReference type="PANTHER" id="PTHR11177:SF333">
    <property type="entry name" value="CHITINASE"/>
    <property type="match status" value="1"/>
</dbReference>
<evidence type="ECO:0000256" key="4">
    <source>
        <dbReference type="ARBA" id="ARBA00022801"/>
    </source>
</evidence>
<comment type="catalytic activity">
    <reaction evidence="1">
        <text>Random endo-hydrolysis of N-acetyl-beta-D-glucosaminide (1-&gt;4)-beta-linkages in chitin and chitodextrins.</text>
        <dbReference type="EC" id="3.2.1.14"/>
    </reaction>
</comment>
<dbReference type="EC" id="3.2.1.14" evidence="3"/>
<keyword evidence="6" id="KW-0119">Carbohydrate metabolism</keyword>
<evidence type="ECO:0000256" key="3">
    <source>
        <dbReference type="ARBA" id="ARBA00012729"/>
    </source>
</evidence>
<evidence type="ECO:0000259" key="10">
    <source>
        <dbReference type="PROSITE" id="PS51910"/>
    </source>
</evidence>
<evidence type="ECO:0000256" key="2">
    <source>
        <dbReference type="ARBA" id="ARBA00008682"/>
    </source>
</evidence>
<evidence type="ECO:0000256" key="7">
    <source>
        <dbReference type="ARBA" id="ARBA00023295"/>
    </source>
</evidence>
<name>A0ABR0TUM5_AURPU</name>
<dbReference type="SMART" id="SM00636">
    <property type="entry name" value="Glyco_18"/>
    <property type="match status" value="1"/>
</dbReference>
<gene>
    <name evidence="11" type="ORF">QM012_000048</name>
</gene>
<dbReference type="PROSITE" id="PS51910">
    <property type="entry name" value="GH18_2"/>
    <property type="match status" value="1"/>
</dbReference>
<proteinExistence type="inferred from homology"/>
<evidence type="ECO:0000256" key="9">
    <source>
        <dbReference type="RuleBase" id="RU000489"/>
    </source>
</evidence>
<dbReference type="InterPro" id="IPR011583">
    <property type="entry name" value="Chitinase_II/V-like_cat"/>
</dbReference>
<keyword evidence="4 9" id="KW-0378">Hydrolase</keyword>
<comment type="similarity">
    <text evidence="2">Belongs to the glycosyl hydrolase 18 family. Chitinase class V subfamily.</text>
</comment>
<feature type="domain" description="GH18" evidence="10">
    <location>
        <begin position="13"/>
        <end position="363"/>
    </location>
</feature>
<evidence type="ECO:0000256" key="6">
    <source>
        <dbReference type="ARBA" id="ARBA00023277"/>
    </source>
</evidence>
<keyword evidence="8" id="KW-0624">Polysaccharide degradation</keyword>
<dbReference type="InterPro" id="IPR001579">
    <property type="entry name" value="Glyco_hydro_18_chit_AS"/>
</dbReference>
<reference evidence="11 12" key="1">
    <citation type="submission" date="2023-11" db="EMBL/GenBank/DDBJ databases">
        <title>Draft genome sequence and annotation of the polyextremotolerant black yeast-like fungus Aureobasidium pullulans NRRL 62042.</title>
        <authorList>
            <person name="Dielentheis-Frenken M.R.E."/>
            <person name="Wibberg D."/>
            <person name="Blank L.M."/>
            <person name="Tiso T."/>
        </authorList>
    </citation>
    <scope>NUCLEOTIDE SEQUENCE [LARGE SCALE GENOMIC DNA]</scope>
    <source>
        <strain evidence="11 12">NRRL 62042</strain>
    </source>
</reference>
<dbReference type="Proteomes" id="UP001341245">
    <property type="component" value="Unassembled WGS sequence"/>
</dbReference>
<dbReference type="InterPro" id="IPR001223">
    <property type="entry name" value="Glyco_hydro18_cat"/>
</dbReference>
<dbReference type="InterPro" id="IPR050314">
    <property type="entry name" value="Glycosyl_Hydrlase_18"/>
</dbReference>
<organism evidence="11 12">
    <name type="scientific">Aureobasidium pullulans</name>
    <name type="common">Black yeast</name>
    <name type="synonym">Pullularia pullulans</name>
    <dbReference type="NCBI Taxonomy" id="5580"/>
    <lineage>
        <taxon>Eukaryota</taxon>
        <taxon>Fungi</taxon>
        <taxon>Dikarya</taxon>
        <taxon>Ascomycota</taxon>
        <taxon>Pezizomycotina</taxon>
        <taxon>Dothideomycetes</taxon>
        <taxon>Dothideomycetidae</taxon>
        <taxon>Dothideales</taxon>
        <taxon>Saccotheciaceae</taxon>
        <taxon>Aureobasidium</taxon>
    </lineage>
</organism>
<dbReference type="Gene3D" id="3.20.20.80">
    <property type="entry name" value="Glycosidases"/>
    <property type="match status" value="1"/>
</dbReference>
<dbReference type="PROSITE" id="PS01095">
    <property type="entry name" value="GH18_1"/>
    <property type="match status" value="1"/>
</dbReference>
<dbReference type="Pfam" id="PF00704">
    <property type="entry name" value="Glyco_hydro_18"/>
    <property type="match status" value="1"/>
</dbReference>
<keyword evidence="5" id="KW-0146">Chitin degradation</keyword>
<dbReference type="EMBL" id="JASGXD010000001">
    <property type="protein sequence ID" value="KAK6008145.1"/>
    <property type="molecule type" value="Genomic_DNA"/>
</dbReference>
<keyword evidence="12" id="KW-1185">Reference proteome</keyword>
<dbReference type="InterPro" id="IPR017853">
    <property type="entry name" value="GH"/>
</dbReference>
<evidence type="ECO:0000256" key="1">
    <source>
        <dbReference type="ARBA" id="ARBA00000822"/>
    </source>
</evidence>
<dbReference type="PANTHER" id="PTHR11177">
    <property type="entry name" value="CHITINASE"/>
    <property type="match status" value="1"/>
</dbReference>
<dbReference type="Gene3D" id="3.10.50.10">
    <property type="match status" value="1"/>
</dbReference>
<sequence>MSWEETTNEPSSKLKQALYRACNGMTPEQIPVGAYTHLNFAFAFIDPKSFKVAPMSAADTELYPRFTALKEDYPGLETWISIGGWSMNDPDQPTATTFSDLAGSTSAQSAFFDSLLSFMQTYGFDGIDIDWEYPVASERSGKPDDYKNYVSFLKNLRAALGRNGHSYGLTLTLPSSYWYMQNFDIKALEQIVDWFNVMTYDLHGTWDSTDRFIGPVVNSHTNLTEIDLTMDLFWRNTIDPDKIVMGLGYYGRSFTLTDASCNKPGCSFSGGGNPGKCSASAGTLMYSEIKQLLDDGAKPVLDKSAAVKYITWDSNQWVSYDDEETLGMKIEYANKHCLGGTMIWAVSTDDTSGTAAQSYIKHNGLVSRSLFSGGADPKPKDVLSSCIWGECGKSCPGTSQPAQRSDGKKKGNAGIYAFCPPGETRNYCCPKDQEMPTCTWRGTAPFCKGQCKSGEVEVSSDSAATGEDCWTGHKVLCCTSTKSDAAIGQCKWEGAGPFCGKNGKVGQHYGCDESDRYEETFDSVGASGESVCFSGYKSFCCTKPKPFANCSWTSKESPFWHPFTCPSGCPAGKQIIAQDPTKAGYFCDTGSSYYCCDAPVEEISDDDAGLNFCTATDGDYTLSIDDTSSDNYDDDGNPADILELWWYEEDYFVVPNDASPDVMRKRQNALDDLLSLSQVRDWSSTRMTNDTNRLPEVCVDYHCFDIQEPDLPEVQVILQEIRNTWKQVKSAETLSPGPTLVERGRVRAPLVKLPRNKRVRFVASTYNSVAELAGKGKQFWATTGKGTKICLKNAALFGARQLARKYVTEHVTELQTPAQFAQSMIDGKYPDKTSVTVPSGYDWEDVFGDKGYIRWTWAQLGVARPAGLQGDTPIEAIYHALGSKGKTGDQANLLICDAQTNSFKTSAWALHTNIISDDKWNKAAPSVRMAYLNTLDQSLIPYLNSNDAQAALKHGYEVQQKVMKALDDAAQTNTNMNGLGSTSFVNLHRTWYSKFFYAFEQNLQIFIEAKYQKEIALWKGGSGTYGAYKVLQRRKIWQDLDGRLNNVNTAVNILTAWLI</sequence>
<evidence type="ECO:0000313" key="11">
    <source>
        <dbReference type="EMBL" id="KAK6008145.1"/>
    </source>
</evidence>
<keyword evidence="7 9" id="KW-0326">Glycosidase</keyword>
<dbReference type="SUPFAM" id="SSF54556">
    <property type="entry name" value="Chitinase insertion domain"/>
    <property type="match status" value="1"/>
</dbReference>
<evidence type="ECO:0000313" key="12">
    <source>
        <dbReference type="Proteomes" id="UP001341245"/>
    </source>
</evidence>
<protein>
    <recommendedName>
        <fullName evidence="3">chitinase</fullName>
        <ecNumber evidence="3">3.2.1.14</ecNumber>
    </recommendedName>
</protein>
<evidence type="ECO:0000256" key="8">
    <source>
        <dbReference type="ARBA" id="ARBA00023326"/>
    </source>
</evidence>
<accession>A0ABR0TUM5</accession>
<evidence type="ECO:0000256" key="5">
    <source>
        <dbReference type="ARBA" id="ARBA00023024"/>
    </source>
</evidence>
<dbReference type="InterPro" id="IPR029070">
    <property type="entry name" value="Chitinase_insertion_sf"/>
</dbReference>
<dbReference type="SUPFAM" id="SSF51445">
    <property type="entry name" value="(Trans)glycosidases"/>
    <property type="match status" value="1"/>
</dbReference>
<comment type="caution">
    <text evidence="11">The sequence shown here is derived from an EMBL/GenBank/DDBJ whole genome shotgun (WGS) entry which is preliminary data.</text>
</comment>